<evidence type="ECO:0000313" key="1">
    <source>
        <dbReference type="EMBL" id="CCB45674.1"/>
    </source>
</evidence>
<organism evidence="1 2">
    <name type="scientific">Vitis vinifera</name>
    <name type="common">Grape</name>
    <dbReference type="NCBI Taxonomy" id="29760"/>
    <lineage>
        <taxon>Eukaryota</taxon>
        <taxon>Viridiplantae</taxon>
        <taxon>Streptophyta</taxon>
        <taxon>Embryophyta</taxon>
        <taxon>Tracheophyta</taxon>
        <taxon>Spermatophyta</taxon>
        <taxon>Magnoliopsida</taxon>
        <taxon>eudicotyledons</taxon>
        <taxon>Gunneridae</taxon>
        <taxon>Pentapetalae</taxon>
        <taxon>rosids</taxon>
        <taxon>Vitales</taxon>
        <taxon>Vitaceae</taxon>
        <taxon>Viteae</taxon>
        <taxon>Vitis</taxon>
    </lineage>
</organism>
<dbReference type="InParanoid" id="F6GZJ5"/>
<name>F6GZJ5_VITVI</name>
<dbReference type="PaxDb" id="29760-VIT_18s0001g07820.t01"/>
<dbReference type="Proteomes" id="UP000009183">
    <property type="component" value="Chromosome 18"/>
</dbReference>
<evidence type="ECO:0000313" key="2">
    <source>
        <dbReference type="Proteomes" id="UP000009183"/>
    </source>
</evidence>
<reference evidence="2" key="1">
    <citation type="journal article" date="2007" name="Nature">
        <title>The grapevine genome sequence suggests ancestral hexaploidization in major angiosperm phyla.</title>
        <authorList>
            <consortium name="The French-Italian Public Consortium for Grapevine Genome Characterization."/>
            <person name="Jaillon O."/>
            <person name="Aury J.-M."/>
            <person name="Noel B."/>
            <person name="Policriti A."/>
            <person name="Clepet C."/>
            <person name="Casagrande A."/>
            <person name="Choisne N."/>
            <person name="Aubourg S."/>
            <person name="Vitulo N."/>
            <person name="Jubin C."/>
            <person name="Vezzi A."/>
            <person name="Legeai F."/>
            <person name="Hugueney P."/>
            <person name="Dasilva C."/>
            <person name="Horner D."/>
            <person name="Mica E."/>
            <person name="Jublot D."/>
            <person name="Poulain J."/>
            <person name="Bruyere C."/>
            <person name="Billault A."/>
            <person name="Segurens B."/>
            <person name="Gouyvenoux M."/>
            <person name="Ugarte E."/>
            <person name="Cattonaro F."/>
            <person name="Anthouard V."/>
            <person name="Vico V."/>
            <person name="Del Fabbro C."/>
            <person name="Alaux M."/>
            <person name="Di Gaspero G."/>
            <person name="Dumas V."/>
            <person name="Felice N."/>
            <person name="Paillard S."/>
            <person name="Juman I."/>
            <person name="Moroldo M."/>
            <person name="Scalabrin S."/>
            <person name="Canaguier A."/>
            <person name="Le Clainche I."/>
            <person name="Malacrida G."/>
            <person name="Durand E."/>
            <person name="Pesole G."/>
            <person name="Laucou V."/>
            <person name="Chatelet P."/>
            <person name="Merdinoglu D."/>
            <person name="Delledonne M."/>
            <person name="Pezzotti M."/>
            <person name="Lecharny A."/>
            <person name="Scarpelli C."/>
            <person name="Artiguenave F."/>
            <person name="Pe M.E."/>
            <person name="Valle G."/>
            <person name="Morgante M."/>
            <person name="Caboche M."/>
            <person name="Adam-Blondon A.-F."/>
            <person name="Weissenbach J."/>
            <person name="Quetier F."/>
            <person name="Wincker P."/>
        </authorList>
    </citation>
    <scope>NUCLEOTIDE SEQUENCE [LARGE SCALE GENOMIC DNA]</scope>
    <source>
        <strain evidence="2">cv. Pinot noir / PN40024</strain>
    </source>
</reference>
<dbReference type="HOGENOM" id="CLU_3110323_0_0_1"/>
<accession>F6GZJ5</accession>
<proteinExistence type="predicted"/>
<protein>
    <submittedName>
        <fullName evidence="1">Uncharacterized protein</fullName>
    </submittedName>
</protein>
<keyword evidence="2" id="KW-1185">Reference proteome</keyword>
<dbReference type="EMBL" id="FN595227">
    <property type="protein sequence ID" value="CCB45674.1"/>
    <property type="molecule type" value="Genomic_DNA"/>
</dbReference>
<gene>
    <name evidence="1" type="ordered locus">VIT_18s0001g07820</name>
</gene>
<sequence>MNEKCIGGDNVILQQSYCVDNYNMVAQGTPRCKVFLEPKAQDAHKVQALVK</sequence>
<dbReference type="AlphaFoldDB" id="F6GZJ5"/>